<dbReference type="Gene3D" id="3.30.70.330">
    <property type="match status" value="1"/>
</dbReference>
<dbReference type="GO" id="GO:0003723">
    <property type="term" value="F:RNA binding"/>
    <property type="evidence" value="ECO:0007669"/>
    <property type="project" value="UniProtKB-UniRule"/>
</dbReference>
<protein>
    <submittedName>
        <fullName evidence="4">Mei2 protein</fullName>
    </submittedName>
</protein>
<keyword evidence="1" id="KW-0694">RNA-binding</keyword>
<dbReference type="InterPro" id="IPR021259">
    <property type="entry name" value="DUF2817"/>
</dbReference>
<dbReference type="OrthoDB" id="414302at2759"/>
<evidence type="ECO:0000259" key="3">
    <source>
        <dbReference type="PROSITE" id="PS50102"/>
    </source>
</evidence>
<sequence length="628" mass="69783">MASVDDVAACFSESYEEARSKFLAAAKEKDAEMHSLPVTEDEDGKYTIDVAVLRKPGKGVVVISSGTHGVEGYAGSGIQLGLLRHWQELSIPVTAVFIHAVNPFGMAHFRRFNEHNVDLNRNCLLPHEFEKLQTQDQIAPLYDSFDPVFNPTSPPSWFYRNMGVWVRMASYVAAYGIGYIKTALVGGTYTKEKGIFYGGRELEPSHVLLRDFFKEQFGGLPAREIAWVDVHTGLGPQGVDVLLGSEGDRQTLEEKFPKVDGEFDGVQVVSGERGVDLRCAGEGLEVNSARFSSSQSAGYEYTVGVLSAPWVTQWFPPDSGRVLMVQQEFGTLPPMAVARALMLENSGFHYDRSNHHFWRTFTQDAFYVRTDFWKERVLRRGMDVFQKMAKDCEEAHLANPRWGMDGMESCVGWRAQGKNVRRDVFSSGKGRGRGRGATNANGKQWSAQDSPAQAPAPVEIKEAPPKIPPEPPVDGTTIMLRNLPAKFSQQSMLQLLNDNGFQGKYDFVYLPMDFRNGTNLGYAFVNTLTHQDALEAMDAYQGFTGWADGSDKVCEVSWAHPHQGLEEHVERYRNSPVMHPVTPEEYKPMVFANGQRVPFPAPTKAIRAPKMKSDRSSGGAAALTDAKS</sequence>
<evidence type="ECO:0000313" key="5">
    <source>
        <dbReference type="Proteomes" id="UP000604046"/>
    </source>
</evidence>
<dbReference type="Gene3D" id="3.40.630.10">
    <property type="entry name" value="Zn peptidases"/>
    <property type="match status" value="1"/>
</dbReference>
<feature type="compositionally biased region" description="Low complexity" evidence="2">
    <location>
        <begin position="436"/>
        <end position="455"/>
    </location>
</feature>
<dbReference type="InterPro" id="IPR012677">
    <property type="entry name" value="Nucleotide-bd_a/b_plait_sf"/>
</dbReference>
<evidence type="ECO:0000256" key="1">
    <source>
        <dbReference type="PROSITE-ProRule" id="PRU00176"/>
    </source>
</evidence>
<comment type="caution">
    <text evidence="4">The sequence shown here is derived from an EMBL/GenBank/DDBJ whole genome shotgun (WGS) entry which is preliminary data.</text>
</comment>
<evidence type="ECO:0000313" key="4">
    <source>
        <dbReference type="EMBL" id="CAE7501728.1"/>
    </source>
</evidence>
<name>A0A812T0W1_9DINO</name>
<feature type="region of interest" description="Disordered" evidence="2">
    <location>
        <begin position="604"/>
        <end position="628"/>
    </location>
</feature>
<dbReference type="SUPFAM" id="SSF53187">
    <property type="entry name" value="Zn-dependent exopeptidases"/>
    <property type="match status" value="1"/>
</dbReference>
<accession>A0A812T0W1</accession>
<dbReference type="Pfam" id="PF10994">
    <property type="entry name" value="DUF2817"/>
    <property type="match status" value="1"/>
</dbReference>
<dbReference type="CDD" id="cd12277">
    <property type="entry name" value="RRM3_MEI2_EAR1_like"/>
    <property type="match status" value="1"/>
</dbReference>
<dbReference type="InterPro" id="IPR000504">
    <property type="entry name" value="RRM_dom"/>
</dbReference>
<keyword evidence="5" id="KW-1185">Reference proteome</keyword>
<dbReference type="PROSITE" id="PS50102">
    <property type="entry name" value="RRM"/>
    <property type="match status" value="1"/>
</dbReference>
<dbReference type="InterPro" id="IPR007201">
    <property type="entry name" value="Mei2-like_Rrm_C"/>
</dbReference>
<dbReference type="Pfam" id="PF04059">
    <property type="entry name" value="RRM_2"/>
    <property type="match status" value="1"/>
</dbReference>
<reference evidence="4" key="1">
    <citation type="submission" date="2021-02" db="EMBL/GenBank/DDBJ databases">
        <authorList>
            <person name="Dougan E. K."/>
            <person name="Rhodes N."/>
            <person name="Thang M."/>
            <person name="Chan C."/>
        </authorList>
    </citation>
    <scope>NUCLEOTIDE SEQUENCE</scope>
</reference>
<dbReference type="InterPro" id="IPR035979">
    <property type="entry name" value="RBD_domain_sf"/>
</dbReference>
<dbReference type="Proteomes" id="UP000604046">
    <property type="component" value="Unassembled WGS sequence"/>
</dbReference>
<evidence type="ECO:0000256" key="2">
    <source>
        <dbReference type="SAM" id="MobiDB-lite"/>
    </source>
</evidence>
<dbReference type="SUPFAM" id="SSF54928">
    <property type="entry name" value="RNA-binding domain, RBD"/>
    <property type="match status" value="1"/>
</dbReference>
<dbReference type="EMBL" id="CAJNDS010002503">
    <property type="protein sequence ID" value="CAE7501728.1"/>
    <property type="molecule type" value="Genomic_DNA"/>
</dbReference>
<feature type="domain" description="RRM" evidence="3">
    <location>
        <begin position="476"/>
        <end position="561"/>
    </location>
</feature>
<gene>
    <name evidence="4" type="primary">mei2</name>
    <name evidence="4" type="ORF">SNAT2548_LOCUS28099</name>
</gene>
<dbReference type="CDD" id="cd06233">
    <property type="entry name" value="M14-like"/>
    <property type="match status" value="1"/>
</dbReference>
<feature type="region of interest" description="Disordered" evidence="2">
    <location>
        <begin position="424"/>
        <end position="455"/>
    </location>
</feature>
<proteinExistence type="predicted"/>
<dbReference type="AlphaFoldDB" id="A0A812T0W1"/>
<organism evidence="4 5">
    <name type="scientific">Symbiodinium natans</name>
    <dbReference type="NCBI Taxonomy" id="878477"/>
    <lineage>
        <taxon>Eukaryota</taxon>
        <taxon>Sar</taxon>
        <taxon>Alveolata</taxon>
        <taxon>Dinophyceae</taxon>
        <taxon>Suessiales</taxon>
        <taxon>Symbiodiniaceae</taxon>
        <taxon>Symbiodinium</taxon>
    </lineage>
</organism>